<comment type="cofactor">
    <cofactor evidence="1 6">
        <name>pyridoxal 5'-phosphate</name>
        <dbReference type="ChEBI" id="CHEBI:597326"/>
    </cofactor>
</comment>
<dbReference type="Proteomes" id="UP001642483">
    <property type="component" value="Unassembled WGS sequence"/>
</dbReference>
<protein>
    <recommendedName>
        <fullName evidence="6">Glycine cleavage system P protein</fullName>
        <ecNumber evidence="6">1.4.4.2</ecNumber>
    </recommendedName>
</protein>
<dbReference type="PANTHER" id="PTHR11773:SF1">
    <property type="entry name" value="GLYCINE DEHYDROGENASE (DECARBOXYLATING), MITOCHONDRIAL"/>
    <property type="match status" value="1"/>
</dbReference>
<keyword evidence="6" id="KW-0496">Mitochondrion</keyword>
<evidence type="ECO:0000256" key="2">
    <source>
        <dbReference type="ARBA" id="ARBA00010756"/>
    </source>
</evidence>
<keyword evidence="4 6" id="KW-0560">Oxidoreductase</keyword>
<reference evidence="9 10" key="1">
    <citation type="submission" date="2024-02" db="EMBL/GenBank/DDBJ databases">
        <authorList>
            <person name="Daric V."/>
            <person name="Darras S."/>
        </authorList>
    </citation>
    <scope>NUCLEOTIDE SEQUENCE [LARGE SCALE GENOMIC DNA]</scope>
</reference>
<dbReference type="PANTHER" id="PTHR11773">
    <property type="entry name" value="GLYCINE DEHYDROGENASE, DECARBOXYLATING"/>
    <property type="match status" value="1"/>
</dbReference>
<evidence type="ECO:0000259" key="8">
    <source>
        <dbReference type="Pfam" id="PF21478"/>
    </source>
</evidence>
<comment type="catalytic activity">
    <reaction evidence="5 6">
        <text>N(6)-[(R)-lipoyl]-L-lysyl-[glycine-cleavage complex H protein] + glycine + H(+) = N(6)-[(R)-S(8)-aminomethyldihydrolipoyl]-L-lysyl-[glycine-cleavage complex H protein] + CO2</text>
        <dbReference type="Rhea" id="RHEA:24304"/>
        <dbReference type="Rhea" id="RHEA-COMP:10494"/>
        <dbReference type="Rhea" id="RHEA-COMP:10495"/>
        <dbReference type="ChEBI" id="CHEBI:15378"/>
        <dbReference type="ChEBI" id="CHEBI:16526"/>
        <dbReference type="ChEBI" id="CHEBI:57305"/>
        <dbReference type="ChEBI" id="CHEBI:83099"/>
        <dbReference type="ChEBI" id="CHEBI:83143"/>
        <dbReference type="EC" id="1.4.4.2"/>
    </reaction>
</comment>
<dbReference type="InterPro" id="IPR020581">
    <property type="entry name" value="GDC_P"/>
</dbReference>
<dbReference type="Pfam" id="PF02347">
    <property type="entry name" value="GDC-P"/>
    <property type="match status" value="1"/>
</dbReference>
<dbReference type="EMBL" id="CAWYQH010000024">
    <property type="protein sequence ID" value="CAK8675765.1"/>
    <property type="molecule type" value="Genomic_DNA"/>
</dbReference>
<evidence type="ECO:0000256" key="4">
    <source>
        <dbReference type="ARBA" id="ARBA00023002"/>
    </source>
</evidence>
<evidence type="ECO:0000259" key="7">
    <source>
        <dbReference type="Pfam" id="PF02347"/>
    </source>
</evidence>
<dbReference type="HAMAP" id="MF_00711">
    <property type="entry name" value="GcvP"/>
    <property type="match status" value="1"/>
</dbReference>
<evidence type="ECO:0000256" key="5">
    <source>
        <dbReference type="ARBA" id="ARBA00049026"/>
    </source>
</evidence>
<evidence type="ECO:0000256" key="1">
    <source>
        <dbReference type="ARBA" id="ARBA00001933"/>
    </source>
</evidence>
<dbReference type="InterPro" id="IPR015424">
    <property type="entry name" value="PyrdxlP-dep_Trfase"/>
</dbReference>
<dbReference type="InterPro" id="IPR049316">
    <property type="entry name" value="GDC-P_C"/>
</dbReference>
<dbReference type="InterPro" id="IPR049315">
    <property type="entry name" value="GDC-P_N"/>
</dbReference>
<dbReference type="SUPFAM" id="SSF53383">
    <property type="entry name" value="PLP-dependent transferases"/>
    <property type="match status" value="2"/>
</dbReference>
<dbReference type="Pfam" id="PF21478">
    <property type="entry name" value="GcvP2_C"/>
    <property type="match status" value="1"/>
</dbReference>
<gene>
    <name evidence="9" type="ORF">CVLEPA_LOCUS5306</name>
</gene>
<sequence length="1006" mass="112190">MHRLKDIKSFTLKLRHCASLKNTVVCSRCASTLSDLFPKHEEFSKRHNGPSPLQMKDMLECLGVKNLDELIDLTVPDKIRLDKELDLEDSICENEVLARLNLIAKLNRCDWRSYIGMGYYNCSVPRTIVRNMLENPGWSTPYTPYQPELAQGRLESLLNYQTMVVDMTGLDIANASLLDEATAAAEAVSLCFRHNKRRKFYVDEKINSQALAVVRTRAELIGVEIFVEKLSRMDFSCHDYSGVLVQYPDTEGRVFDFTDTIEQAHIHGSLVACSTDLLALALIKSPGELNCDIALGSSQRFGVPLNYGGPHAAFFAVKNDLKRLMPGRVVGVTRDSHGRKVYRLALQTREQHIRRAKATSNICTAQALLANMSAMFAVYHGPEGIRHLANRVHNATLLLAHGIQQVGHYLVHSDFFDTLKVHLMCGVHDIYRRSGEKKINLRIYNGGKVGVALDETVTEKDLDDLLYVFGCEKTAAQLAEEIDHDLEGNLSYSPFKRETDYLTHPIFHKYRSETNLVRYMKLLENKDVSLVHSMIPLGSCTMKLNATAEMEPVSWREFANIHPFVPIDQARGYQEMFKELERDLCEITGYDSICFQPNSGAQGEFTGLAAIRAYLKSKGQHQRTVCLIPTSAHGTNPASAQMCGLKVVPVKVNREGSVDLKELHVLATKYADNLAAIMLTYPSTNGVFEEDIVETCDLIHELGGQVYIDGANMNAQVGLCRPGDYGSDVSHLNLHKTFCIPHGGGGPGMGPIGVKKHLTPFLPTHPVVPPPGSLVPGAKPLGAVSAAPWGSACILPISWTYIKMMGAKGLKEASEVAILNANYMAKRLEDFYKVLYTGRLGFNAHEFIIDTRPFKGTANIDVVDIAKRLQDYGFHAPTMSWPVANTIMIEPTESEDKEELDRYCDALIAIRREIQDIENGHYDREINPLKMAPHTLEVITADAWNLPYSRTVAAFPLPYLTPDTKRWPATGRIDDVYGDQNLVCTCPPMEAYEDSDSEPTILRGIN</sequence>
<feature type="domain" description="Glycine cleavage system P-protein N-terminal" evidence="7">
    <location>
        <begin position="45"/>
        <end position="469"/>
    </location>
</feature>
<evidence type="ECO:0000313" key="9">
    <source>
        <dbReference type="EMBL" id="CAK8675765.1"/>
    </source>
</evidence>
<organism evidence="9 10">
    <name type="scientific">Clavelina lepadiformis</name>
    <name type="common">Light-bulb sea squirt</name>
    <name type="synonym">Ascidia lepadiformis</name>
    <dbReference type="NCBI Taxonomy" id="159417"/>
    <lineage>
        <taxon>Eukaryota</taxon>
        <taxon>Metazoa</taxon>
        <taxon>Chordata</taxon>
        <taxon>Tunicata</taxon>
        <taxon>Ascidiacea</taxon>
        <taxon>Aplousobranchia</taxon>
        <taxon>Clavelinidae</taxon>
        <taxon>Clavelina</taxon>
    </lineage>
</organism>
<feature type="domain" description="Glycine dehydrogenase C-terminal" evidence="8">
    <location>
        <begin position="813"/>
        <end position="934"/>
    </location>
</feature>
<dbReference type="Gene3D" id="3.40.640.10">
    <property type="entry name" value="Type I PLP-dependent aspartate aminotransferase-like (Major domain)"/>
    <property type="match status" value="2"/>
</dbReference>
<dbReference type="InterPro" id="IPR003437">
    <property type="entry name" value="GcvP"/>
</dbReference>
<dbReference type="Gene3D" id="3.90.1150.10">
    <property type="entry name" value="Aspartate Aminotransferase, domain 1"/>
    <property type="match status" value="2"/>
</dbReference>
<evidence type="ECO:0000313" key="10">
    <source>
        <dbReference type="Proteomes" id="UP001642483"/>
    </source>
</evidence>
<keyword evidence="10" id="KW-1185">Reference proteome</keyword>
<evidence type="ECO:0000256" key="3">
    <source>
        <dbReference type="ARBA" id="ARBA00022898"/>
    </source>
</evidence>
<dbReference type="NCBIfam" id="NF003346">
    <property type="entry name" value="PRK04366.1"/>
    <property type="match status" value="1"/>
</dbReference>
<accession>A0ABP0FBB6</accession>
<dbReference type="InterPro" id="IPR015422">
    <property type="entry name" value="PyrdxlP-dep_Trfase_small"/>
</dbReference>
<comment type="subunit">
    <text evidence="6">The glycine cleavage system is composed of four proteins: P, T, L and H.</text>
</comment>
<name>A0ABP0FBB6_CLALP</name>
<keyword evidence="3 6" id="KW-0663">Pyridoxal phosphate</keyword>
<keyword evidence="6" id="KW-0809">Transit peptide</keyword>
<dbReference type="EC" id="1.4.4.2" evidence="6"/>
<comment type="similarity">
    <text evidence="2 6">Belongs to the GcvP family.</text>
</comment>
<comment type="subcellular location">
    <subcellularLocation>
        <location evidence="6">Mitochondrion</location>
    </subcellularLocation>
</comment>
<evidence type="ECO:0000256" key="6">
    <source>
        <dbReference type="RuleBase" id="RU364056"/>
    </source>
</evidence>
<dbReference type="CDD" id="cd00613">
    <property type="entry name" value="GDC-P"/>
    <property type="match status" value="2"/>
</dbReference>
<proteinExistence type="inferred from homology"/>
<dbReference type="NCBIfam" id="TIGR00461">
    <property type="entry name" value="gcvP"/>
    <property type="match status" value="1"/>
</dbReference>
<comment type="function">
    <text evidence="6">The glycine cleavage system catalyzes the degradation of glycine.</text>
</comment>
<comment type="caution">
    <text evidence="9">The sequence shown here is derived from an EMBL/GenBank/DDBJ whole genome shotgun (WGS) entry which is preliminary data.</text>
</comment>
<dbReference type="InterPro" id="IPR015421">
    <property type="entry name" value="PyrdxlP-dep_Trfase_major"/>
</dbReference>